<sequence>MKEKKISPCFVLLKLILKAMNLTRYTCQDRTCVTYHKFLEDMACNHDPAFVEKPLLIFSDHKFLKDTICDRSIVEIFIFQHLNAEVRHRCEMDLVYPCERLLHTNHIDATLR</sequence>
<reference evidence="3" key="1">
    <citation type="journal article" date="2023" name="Proc. Natl. Acad. Sci. U.S.A.">
        <title>Genomic and structural basis for evolution of tropane alkaloid biosynthesis.</title>
        <authorList>
            <person name="Wanga Y.-J."/>
            <person name="Taina T."/>
            <person name="Yua J.-Y."/>
            <person name="Lia J."/>
            <person name="Xua B."/>
            <person name="Chenc J."/>
            <person name="D'Auriad J.C."/>
            <person name="Huanga J.-P."/>
            <person name="Huanga S.-X."/>
        </authorList>
    </citation>
    <scope>NUCLEOTIDE SEQUENCE [LARGE SCALE GENOMIC DNA]</scope>
    <source>
        <strain evidence="3">cv. KIB-2019</strain>
    </source>
</reference>
<feature type="signal peptide" evidence="1">
    <location>
        <begin position="1"/>
        <end position="23"/>
    </location>
</feature>
<keyword evidence="3" id="KW-1185">Reference proteome</keyword>
<evidence type="ECO:0000313" key="2">
    <source>
        <dbReference type="EMBL" id="KAJ8551103.1"/>
    </source>
</evidence>
<protein>
    <submittedName>
        <fullName evidence="2">Uncharacterized protein</fullName>
    </submittedName>
</protein>
<comment type="caution">
    <text evidence="2">The sequence shown here is derived from an EMBL/GenBank/DDBJ whole genome shotgun (WGS) entry which is preliminary data.</text>
</comment>
<dbReference type="Proteomes" id="UP001152561">
    <property type="component" value="Unassembled WGS sequence"/>
</dbReference>
<dbReference type="EMBL" id="JAJAGQ010000010">
    <property type="protein sequence ID" value="KAJ8551103.1"/>
    <property type="molecule type" value="Genomic_DNA"/>
</dbReference>
<feature type="chain" id="PRO_5040250102" evidence="1">
    <location>
        <begin position="24"/>
        <end position="112"/>
    </location>
</feature>
<accession>A0A9Q1M4E2</accession>
<name>A0A9Q1M4E2_9SOLA</name>
<evidence type="ECO:0000256" key="1">
    <source>
        <dbReference type="SAM" id="SignalP"/>
    </source>
</evidence>
<gene>
    <name evidence="2" type="ORF">K7X08_000473</name>
</gene>
<proteinExistence type="predicted"/>
<organism evidence="2 3">
    <name type="scientific">Anisodus acutangulus</name>
    <dbReference type="NCBI Taxonomy" id="402998"/>
    <lineage>
        <taxon>Eukaryota</taxon>
        <taxon>Viridiplantae</taxon>
        <taxon>Streptophyta</taxon>
        <taxon>Embryophyta</taxon>
        <taxon>Tracheophyta</taxon>
        <taxon>Spermatophyta</taxon>
        <taxon>Magnoliopsida</taxon>
        <taxon>eudicotyledons</taxon>
        <taxon>Gunneridae</taxon>
        <taxon>Pentapetalae</taxon>
        <taxon>asterids</taxon>
        <taxon>lamiids</taxon>
        <taxon>Solanales</taxon>
        <taxon>Solanaceae</taxon>
        <taxon>Solanoideae</taxon>
        <taxon>Hyoscyameae</taxon>
        <taxon>Anisodus</taxon>
    </lineage>
</organism>
<evidence type="ECO:0000313" key="3">
    <source>
        <dbReference type="Proteomes" id="UP001152561"/>
    </source>
</evidence>
<keyword evidence="1" id="KW-0732">Signal</keyword>
<dbReference type="AlphaFoldDB" id="A0A9Q1M4E2"/>